<dbReference type="EMBL" id="REGN01009876">
    <property type="protein sequence ID" value="RNA00174.1"/>
    <property type="molecule type" value="Genomic_DNA"/>
</dbReference>
<feature type="non-terminal residue" evidence="1">
    <location>
        <position position="1"/>
    </location>
</feature>
<comment type="caution">
    <text evidence="1">The sequence shown here is derived from an EMBL/GenBank/DDBJ whole genome shotgun (WGS) entry which is preliminary data.</text>
</comment>
<proteinExistence type="predicted"/>
<accession>A0A3M7PMH6</accession>
<dbReference type="Proteomes" id="UP000276133">
    <property type="component" value="Unassembled WGS sequence"/>
</dbReference>
<evidence type="ECO:0000313" key="1">
    <source>
        <dbReference type="EMBL" id="RNA00174.1"/>
    </source>
</evidence>
<keyword evidence="2" id="KW-1185">Reference proteome</keyword>
<name>A0A3M7PMH6_BRAPC</name>
<reference evidence="1 2" key="1">
    <citation type="journal article" date="2018" name="Sci. Rep.">
        <title>Genomic signatures of local adaptation to the degree of environmental predictability in rotifers.</title>
        <authorList>
            <person name="Franch-Gras L."/>
            <person name="Hahn C."/>
            <person name="Garcia-Roger E.M."/>
            <person name="Carmona M.J."/>
            <person name="Serra M."/>
            <person name="Gomez A."/>
        </authorList>
    </citation>
    <scope>NUCLEOTIDE SEQUENCE [LARGE SCALE GENOMIC DNA]</scope>
    <source>
        <strain evidence="1">HYR1</strain>
    </source>
</reference>
<protein>
    <submittedName>
        <fullName evidence="1">Uncharacterized protein</fullName>
    </submittedName>
</protein>
<organism evidence="1 2">
    <name type="scientific">Brachionus plicatilis</name>
    <name type="common">Marine rotifer</name>
    <name type="synonym">Brachionus muelleri</name>
    <dbReference type="NCBI Taxonomy" id="10195"/>
    <lineage>
        <taxon>Eukaryota</taxon>
        <taxon>Metazoa</taxon>
        <taxon>Spiralia</taxon>
        <taxon>Gnathifera</taxon>
        <taxon>Rotifera</taxon>
        <taxon>Eurotatoria</taxon>
        <taxon>Monogononta</taxon>
        <taxon>Pseudotrocha</taxon>
        <taxon>Ploima</taxon>
        <taxon>Brachionidae</taxon>
        <taxon>Brachionus</taxon>
    </lineage>
</organism>
<evidence type="ECO:0000313" key="2">
    <source>
        <dbReference type="Proteomes" id="UP000276133"/>
    </source>
</evidence>
<sequence length="100" mass="11301">KKYGQLNIILNIKSGFHDQKTCFHGKRSIHNEGFQTTYFVVKKGHHQNKFKWWLTGGRTAGKLVKLSKIIVGISLIKVRVSRGSAKGLTLSNRLFFGSIT</sequence>
<dbReference type="AlphaFoldDB" id="A0A3M7PMH6"/>
<gene>
    <name evidence="1" type="ORF">BpHYR1_007702</name>
</gene>